<gene>
    <name evidence="2" type="ORF">PNOK_0268400</name>
</gene>
<comment type="caution">
    <text evidence="2">The sequence shown here is derived from an EMBL/GenBank/DDBJ whole genome shotgun (WGS) entry which is preliminary data.</text>
</comment>
<keyword evidence="3" id="KW-1185">Reference proteome</keyword>
<proteinExistence type="predicted"/>
<keyword evidence="1" id="KW-1133">Transmembrane helix</keyword>
<accession>A0A286UT23</accession>
<name>A0A286UT23_9AGAM</name>
<keyword evidence="1" id="KW-0812">Transmembrane</keyword>
<feature type="transmembrane region" description="Helical" evidence="1">
    <location>
        <begin position="61"/>
        <end position="86"/>
    </location>
</feature>
<keyword evidence="1" id="KW-0472">Membrane</keyword>
<evidence type="ECO:0000313" key="2">
    <source>
        <dbReference type="EMBL" id="PAV22727.1"/>
    </source>
</evidence>
<dbReference type="Proteomes" id="UP000217199">
    <property type="component" value="Unassembled WGS sequence"/>
</dbReference>
<dbReference type="EMBL" id="NBII01000002">
    <property type="protein sequence ID" value="PAV22727.1"/>
    <property type="molecule type" value="Genomic_DNA"/>
</dbReference>
<sequence length="95" mass="11150">MAENRSKKTTTTQVLLPSSRRFDSAPTSDFAQTWEFPIKKIWRGYCKVPGLYSRRGSKMAALLLSWLFYLSYPPYPFFFPSMIITIGETRRFNPR</sequence>
<evidence type="ECO:0000313" key="3">
    <source>
        <dbReference type="Proteomes" id="UP000217199"/>
    </source>
</evidence>
<organism evidence="2 3">
    <name type="scientific">Pyrrhoderma noxium</name>
    <dbReference type="NCBI Taxonomy" id="2282107"/>
    <lineage>
        <taxon>Eukaryota</taxon>
        <taxon>Fungi</taxon>
        <taxon>Dikarya</taxon>
        <taxon>Basidiomycota</taxon>
        <taxon>Agaricomycotina</taxon>
        <taxon>Agaricomycetes</taxon>
        <taxon>Hymenochaetales</taxon>
        <taxon>Hymenochaetaceae</taxon>
        <taxon>Pyrrhoderma</taxon>
    </lineage>
</organism>
<evidence type="ECO:0000256" key="1">
    <source>
        <dbReference type="SAM" id="Phobius"/>
    </source>
</evidence>
<dbReference type="InParanoid" id="A0A286UT23"/>
<reference evidence="2 3" key="1">
    <citation type="journal article" date="2017" name="Mol. Ecol.">
        <title>Comparative and population genomic landscape of Phellinus noxius: A hypervariable fungus causing root rot in trees.</title>
        <authorList>
            <person name="Chung C.L."/>
            <person name="Lee T.J."/>
            <person name="Akiba M."/>
            <person name="Lee H.H."/>
            <person name="Kuo T.H."/>
            <person name="Liu D."/>
            <person name="Ke H.M."/>
            <person name="Yokoi T."/>
            <person name="Roa M.B."/>
            <person name="Lu M.J."/>
            <person name="Chang Y.Y."/>
            <person name="Ann P.J."/>
            <person name="Tsai J.N."/>
            <person name="Chen C.Y."/>
            <person name="Tzean S.S."/>
            <person name="Ota Y."/>
            <person name="Hattori T."/>
            <person name="Sahashi N."/>
            <person name="Liou R.F."/>
            <person name="Kikuchi T."/>
            <person name="Tsai I.J."/>
        </authorList>
    </citation>
    <scope>NUCLEOTIDE SEQUENCE [LARGE SCALE GENOMIC DNA]</scope>
    <source>
        <strain evidence="2 3">FFPRI411160</strain>
    </source>
</reference>
<dbReference type="AlphaFoldDB" id="A0A286UT23"/>
<protein>
    <submittedName>
        <fullName evidence="2">Uncharacterized protein</fullName>
    </submittedName>
</protein>